<evidence type="ECO:0000313" key="2">
    <source>
        <dbReference type="Proteomes" id="UP000774326"/>
    </source>
</evidence>
<reference evidence="1" key="1">
    <citation type="journal article" date="2021" name="Open Biol.">
        <title>Shared evolutionary footprints suggest mitochondrial oxidative damage underlies multiple complex I losses in fungi.</title>
        <authorList>
            <person name="Schikora-Tamarit M.A."/>
            <person name="Marcet-Houben M."/>
            <person name="Nosek J."/>
            <person name="Gabaldon T."/>
        </authorList>
    </citation>
    <scope>NUCLEOTIDE SEQUENCE</scope>
    <source>
        <strain evidence="1">CBS2887</strain>
    </source>
</reference>
<reference evidence="1" key="2">
    <citation type="submission" date="2021-01" db="EMBL/GenBank/DDBJ databases">
        <authorList>
            <person name="Schikora-Tamarit M.A."/>
        </authorList>
    </citation>
    <scope>NUCLEOTIDE SEQUENCE</scope>
    <source>
        <strain evidence="1">CBS2887</strain>
    </source>
</reference>
<name>A0A9P8Q3G9_WICPI</name>
<dbReference type="Proteomes" id="UP000774326">
    <property type="component" value="Unassembled WGS sequence"/>
</dbReference>
<accession>A0A9P8Q3G9</accession>
<gene>
    <name evidence="1" type="ORF">WICPIJ_005700</name>
</gene>
<comment type="caution">
    <text evidence="1">The sequence shown here is derived from an EMBL/GenBank/DDBJ whole genome shotgun (WGS) entry which is preliminary data.</text>
</comment>
<keyword evidence="2" id="KW-1185">Reference proteome</keyword>
<proteinExistence type="predicted"/>
<protein>
    <submittedName>
        <fullName evidence="1">Uncharacterized protein</fullName>
    </submittedName>
</protein>
<evidence type="ECO:0000313" key="1">
    <source>
        <dbReference type="EMBL" id="KAH3683333.1"/>
    </source>
</evidence>
<sequence>MASSDDPHLSDPFDVFFQVDGFDSLRADELTVRQLEEIVGPIENLDIAIIALFSPKTYSSSGLSLILNSVVILINPTWFSWISEPRFIVTPQQASVEP</sequence>
<dbReference type="AlphaFoldDB" id="A0A9P8Q3G9"/>
<organism evidence="1 2">
    <name type="scientific">Wickerhamomyces pijperi</name>
    <name type="common">Yeast</name>
    <name type="synonym">Pichia pijperi</name>
    <dbReference type="NCBI Taxonomy" id="599730"/>
    <lineage>
        <taxon>Eukaryota</taxon>
        <taxon>Fungi</taxon>
        <taxon>Dikarya</taxon>
        <taxon>Ascomycota</taxon>
        <taxon>Saccharomycotina</taxon>
        <taxon>Saccharomycetes</taxon>
        <taxon>Phaffomycetales</taxon>
        <taxon>Wickerhamomycetaceae</taxon>
        <taxon>Wickerhamomyces</taxon>
    </lineage>
</organism>
<dbReference type="EMBL" id="JAEUBG010003177">
    <property type="protein sequence ID" value="KAH3683333.1"/>
    <property type="molecule type" value="Genomic_DNA"/>
</dbReference>